<name>A0A150X871_ROSEK</name>
<dbReference type="InterPro" id="IPR036509">
    <property type="entry name" value="Met_Sox_Rdtase_MsrA_sf"/>
</dbReference>
<evidence type="ECO:0000313" key="6">
    <source>
        <dbReference type="EMBL" id="KYG74890.1"/>
    </source>
</evidence>
<comment type="catalytic activity">
    <reaction evidence="2 4">
        <text>L-methionyl-[protein] + [thioredoxin]-disulfide + H2O = L-methionyl-(S)-S-oxide-[protein] + [thioredoxin]-dithiol</text>
        <dbReference type="Rhea" id="RHEA:14217"/>
        <dbReference type="Rhea" id="RHEA-COMP:10698"/>
        <dbReference type="Rhea" id="RHEA-COMP:10700"/>
        <dbReference type="Rhea" id="RHEA-COMP:12313"/>
        <dbReference type="Rhea" id="RHEA-COMP:12315"/>
        <dbReference type="ChEBI" id="CHEBI:15377"/>
        <dbReference type="ChEBI" id="CHEBI:16044"/>
        <dbReference type="ChEBI" id="CHEBI:29950"/>
        <dbReference type="ChEBI" id="CHEBI:44120"/>
        <dbReference type="ChEBI" id="CHEBI:50058"/>
        <dbReference type="EC" id="1.8.4.11"/>
    </reaction>
</comment>
<dbReference type="Pfam" id="PF01625">
    <property type="entry name" value="PMSR"/>
    <property type="match status" value="1"/>
</dbReference>
<dbReference type="GO" id="GO:0033744">
    <property type="term" value="F:L-methionine:thioredoxin-disulfide S-oxidoreductase activity"/>
    <property type="evidence" value="ECO:0007669"/>
    <property type="project" value="RHEA"/>
</dbReference>
<dbReference type="Proteomes" id="UP000075583">
    <property type="component" value="Unassembled WGS sequence"/>
</dbReference>
<dbReference type="GO" id="GO:0008113">
    <property type="term" value="F:peptide-methionine (S)-S-oxide reductase activity"/>
    <property type="evidence" value="ECO:0007669"/>
    <property type="project" value="UniProtKB-UniRule"/>
</dbReference>
<accession>A0A150X871</accession>
<organism evidence="6 7">
    <name type="scientific">Roseivirga ehrenbergii (strain DSM 102268 / JCM 13514 / KCTC 12282 / NCIMB 14502 / KMM 6017)</name>
    <dbReference type="NCBI Taxonomy" id="279360"/>
    <lineage>
        <taxon>Bacteria</taxon>
        <taxon>Pseudomonadati</taxon>
        <taxon>Bacteroidota</taxon>
        <taxon>Cytophagia</taxon>
        <taxon>Cytophagales</taxon>
        <taxon>Roseivirgaceae</taxon>
        <taxon>Roseivirga</taxon>
    </lineage>
</organism>
<feature type="active site" evidence="4">
    <location>
        <position position="52"/>
    </location>
</feature>
<proteinExistence type="inferred from homology"/>
<dbReference type="Gene3D" id="3.30.1060.10">
    <property type="entry name" value="Peptide methionine sulphoxide reductase MsrA"/>
    <property type="match status" value="1"/>
</dbReference>
<dbReference type="InterPro" id="IPR002569">
    <property type="entry name" value="Met_Sox_Rdtase_MsrA_dom"/>
</dbReference>
<feature type="domain" description="Peptide methionine sulphoxide reductase MsrA" evidence="5">
    <location>
        <begin position="46"/>
        <end position="196"/>
    </location>
</feature>
<comment type="catalytic activity">
    <reaction evidence="3 4">
        <text>[thioredoxin]-disulfide + L-methionine + H2O = L-methionine (S)-S-oxide + [thioredoxin]-dithiol</text>
        <dbReference type="Rhea" id="RHEA:19993"/>
        <dbReference type="Rhea" id="RHEA-COMP:10698"/>
        <dbReference type="Rhea" id="RHEA-COMP:10700"/>
        <dbReference type="ChEBI" id="CHEBI:15377"/>
        <dbReference type="ChEBI" id="CHEBI:29950"/>
        <dbReference type="ChEBI" id="CHEBI:50058"/>
        <dbReference type="ChEBI" id="CHEBI:57844"/>
        <dbReference type="ChEBI" id="CHEBI:58772"/>
        <dbReference type="EC" id="1.8.4.11"/>
    </reaction>
</comment>
<reference evidence="6" key="1">
    <citation type="submission" date="2016-01" db="EMBL/GenBank/DDBJ databases">
        <title>Genome sequencing of Roseivirga ehrenbergii KMM 6017.</title>
        <authorList>
            <person name="Selvaratnam C."/>
            <person name="Thevarajoo S."/>
            <person name="Goh K.M."/>
            <person name="Ee R."/>
            <person name="Chan K.-G."/>
            <person name="Chong C.S."/>
        </authorList>
    </citation>
    <scope>NUCLEOTIDE SEQUENCE [LARGE SCALE GENOMIC DNA]</scope>
    <source>
        <strain evidence="6">KMM 6017</strain>
    </source>
</reference>
<dbReference type="PANTHER" id="PTHR43774:SF1">
    <property type="entry name" value="PEPTIDE METHIONINE SULFOXIDE REDUCTASE MSRA 2"/>
    <property type="match status" value="1"/>
</dbReference>
<evidence type="ECO:0000256" key="3">
    <source>
        <dbReference type="ARBA" id="ARBA00048782"/>
    </source>
</evidence>
<dbReference type="EC" id="1.8.4.11" evidence="4"/>
<dbReference type="HAMAP" id="MF_01401">
    <property type="entry name" value="MsrA"/>
    <property type="match status" value="1"/>
</dbReference>
<evidence type="ECO:0000313" key="7">
    <source>
        <dbReference type="Proteomes" id="UP000075583"/>
    </source>
</evidence>
<comment type="function">
    <text evidence="4">Has an important function as a repair enzyme for proteins that have been inactivated by oxidation. Catalyzes the reversible oxidation-reduction of methionine sulfoxide in proteins to methionine.</text>
</comment>
<dbReference type="EMBL" id="LQZQ01000045">
    <property type="protein sequence ID" value="KYG74890.1"/>
    <property type="molecule type" value="Genomic_DNA"/>
</dbReference>
<evidence type="ECO:0000259" key="5">
    <source>
        <dbReference type="Pfam" id="PF01625"/>
    </source>
</evidence>
<dbReference type="STRING" id="279360.MB14_06720"/>
<dbReference type="AlphaFoldDB" id="A0A150X871"/>
<sequence length="224" mass="25643">MKIQMHIAYTLITSLLLNFGVSSCSNVNSTELVNLEAEVQKGNEIATFAGGCFWCTEAVFERVNGVKNVVSGYTGGKENNPTYEDVSYGRSTHAEAIQIYYDPKVISYQELLEVFFYTHDPTQVNRQGPDVGTQYRTEVFYHDENQKKLATDYISKLNQSGKYNKPIATKVTEYTKFWLAEDYHQNYYELNPGNPYIINIAVPKVNKLKEHFPNLVKKKYASEK</sequence>
<dbReference type="PANTHER" id="PTHR43774">
    <property type="entry name" value="PEPTIDE METHIONINE SULFOXIDE REDUCTASE"/>
    <property type="match status" value="1"/>
</dbReference>
<gene>
    <name evidence="4" type="primary">msrA</name>
    <name evidence="6" type="ORF">MB14_06720</name>
</gene>
<dbReference type="NCBIfam" id="TIGR00401">
    <property type="entry name" value="msrA"/>
    <property type="match status" value="1"/>
</dbReference>
<protein>
    <recommendedName>
        <fullName evidence="4">Peptide methionine sulfoxide reductase MsrA</fullName>
        <shortName evidence="4">Protein-methionine-S-oxide reductase</shortName>
        <ecNumber evidence="4">1.8.4.11</ecNumber>
    </recommendedName>
    <alternativeName>
        <fullName evidence="4">Peptide-methionine (S)-S-oxide reductase</fullName>
        <shortName evidence="4">Peptide Met(O) reductase</shortName>
    </alternativeName>
</protein>
<comment type="caution">
    <text evidence="6">The sequence shown here is derived from an EMBL/GenBank/DDBJ whole genome shotgun (WGS) entry which is preliminary data.</text>
</comment>
<keyword evidence="7" id="KW-1185">Reference proteome</keyword>
<comment type="similarity">
    <text evidence="4">Belongs to the MsrA Met sulfoxide reductase family.</text>
</comment>
<evidence type="ECO:0000256" key="2">
    <source>
        <dbReference type="ARBA" id="ARBA00047806"/>
    </source>
</evidence>
<evidence type="ECO:0000256" key="1">
    <source>
        <dbReference type="ARBA" id="ARBA00023002"/>
    </source>
</evidence>
<evidence type="ECO:0000256" key="4">
    <source>
        <dbReference type="HAMAP-Rule" id="MF_01401"/>
    </source>
</evidence>
<dbReference type="SUPFAM" id="SSF55068">
    <property type="entry name" value="Peptide methionine sulfoxide reductase"/>
    <property type="match status" value="1"/>
</dbReference>
<dbReference type="PROSITE" id="PS51257">
    <property type="entry name" value="PROKAR_LIPOPROTEIN"/>
    <property type="match status" value="1"/>
</dbReference>
<keyword evidence="1 4" id="KW-0560">Oxidoreductase</keyword>